<dbReference type="SUPFAM" id="SSF64496">
    <property type="entry name" value="DNA-binding domain of intron-encoded endonucleases"/>
    <property type="match status" value="1"/>
</dbReference>
<dbReference type="Pfam" id="PF19835">
    <property type="entry name" value="SegE_GIY-YIG"/>
    <property type="match status" value="1"/>
</dbReference>
<dbReference type="SMART" id="SM00465">
    <property type="entry name" value="GIYc"/>
    <property type="match status" value="1"/>
</dbReference>
<reference evidence="4 5" key="1">
    <citation type="submission" date="2017-04" db="EMBL/GenBank/DDBJ databases">
        <title>Complete Genome Sequence of Lytic Bacteriophage EF1 Infecting Enterococcus faecalis Isolates.</title>
        <authorList>
            <person name="Kim D."/>
            <person name="Kim Y.J."/>
            <person name="Han B.K."/>
            <person name="Kim H."/>
        </authorList>
    </citation>
    <scope>NUCLEOTIDE SEQUENCE [LARGE SCALE GENOMIC DNA]</scope>
</reference>
<evidence type="ECO:0000259" key="3">
    <source>
        <dbReference type="PROSITE" id="PS50164"/>
    </source>
</evidence>
<dbReference type="InterPro" id="IPR000305">
    <property type="entry name" value="GIY-YIG_endonuc"/>
</dbReference>
<dbReference type="Gene3D" id="3.40.1440.10">
    <property type="entry name" value="GIY-YIG endonuclease"/>
    <property type="match status" value="1"/>
</dbReference>
<keyword evidence="5" id="KW-1185">Reference proteome</keyword>
<dbReference type="Proteomes" id="UP000260005">
    <property type="component" value="Segment"/>
</dbReference>
<organism evidence="4 5">
    <name type="scientific">Enterococcus phage EF1</name>
    <dbReference type="NCBI Taxonomy" id="2025813"/>
    <lineage>
        <taxon>Viruses</taxon>
        <taxon>Duplodnaviria</taxon>
        <taxon>Heunggongvirae</taxon>
        <taxon>Uroviricota</taxon>
        <taxon>Caudoviricetes</taxon>
    </lineage>
</organism>
<comment type="cofactor">
    <cofactor evidence="1">
        <name>Mg(2+)</name>
        <dbReference type="ChEBI" id="CHEBI:18420"/>
    </cofactor>
</comment>
<dbReference type="PROSITE" id="PS50164">
    <property type="entry name" value="GIY_YIG"/>
    <property type="match status" value="1"/>
</dbReference>
<dbReference type="SUPFAM" id="SSF82771">
    <property type="entry name" value="GIY-YIG endonuclease"/>
    <property type="match status" value="1"/>
</dbReference>
<protein>
    <recommendedName>
        <fullName evidence="3">GIY-YIG domain-containing protein</fullName>
    </recommendedName>
</protein>
<dbReference type="EMBL" id="MF001358">
    <property type="protein sequence ID" value="ASZ76684.1"/>
    <property type="molecule type" value="Genomic_DNA"/>
</dbReference>
<evidence type="ECO:0000313" key="5">
    <source>
        <dbReference type="Proteomes" id="UP000260005"/>
    </source>
</evidence>
<evidence type="ECO:0000256" key="1">
    <source>
        <dbReference type="ARBA" id="ARBA00001946"/>
    </source>
</evidence>
<keyword evidence="2" id="KW-0460">Magnesium</keyword>
<dbReference type="InterPro" id="IPR035901">
    <property type="entry name" value="GIY-YIG_endonuc_sf"/>
</dbReference>
<feature type="domain" description="GIY-YIG" evidence="3">
    <location>
        <begin position="2"/>
        <end position="88"/>
    </location>
</feature>
<evidence type="ECO:0000256" key="2">
    <source>
        <dbReference type="ARBA" id="ARBA00022842"/>
    </source>
</evidence>
<name>A0A249XXI1_9CAUD</name>
<dbReference type="InterPro" id="IPR045566">
    <property type="entry name" value="SegE-like_GIY-YIG"/>
</dbReference>
<proteinExistence type="predicted"/>
<sequence>MRYGFIYITINKINNMKYIGKCVYGRKNNWEKYLGSGVYLKRAISKYGKENFFKIIIDECDSEEELREVEEYYIMQFDAVKSKEFYNIKATSIGGDTFTNNPNKEYTRKLKSINSSGCRNPMYGKPKTQKMIDSIKKANSKPILINGIEYPSVNEASRILGIGNTTIHYRINSKNFPNYIRLYTKCQTTIETEHELWE</sequence>
<accession>A0A249XXI1</accession>
<evidence type="ECO:0000313" key="4">
    <source>
        <dbReference type="EMBL" id="ASZ76684.1"/>
    </source>
</evidence>